<dbReference type="GO" id="GO:0008757">
    <property type="term" value="F:S-adenosylmethionine-dependent methyltransferase activity"/>
    <property type="evidence" value="ECO:0007669"/>
    <property type="project" value="InterPro"/>
</dbReference>
<evidence type="ECO:0000313" key="2">
    <source>
        <dbReference type="EMBL" id="OOF38228.1"/>
    </source>
</evidence>
<dbReference type="Pfam" id="PF08241">
    <property type="entry name" value="Methyltransf_11"/>
    <property type="match status" value="1"/>
</dbReference>
<comment type="caution">
    <text evidence="2">The sequence shown here is derived from an EMBL/GenBank/DDBJ whole genome shotgun (WGS) entry which is preliminary data.</text>
</comment>
<reference evidence="2 3" key="1">
    <citation type="submission" date="2016-10" db="EMBL/GenBank/DDBJ databases">
        <title>Rodentibacter gen. nov. and new species.</title>
        <authorList>
            <person name="Christensen H."/>
        </authorList>
    </citation>
    <scope>NUCLEOTIDE SEQUENCE [LARGE SCALE GENOMIC DNA]</scope>
    <source>
        <strain evidence="2 3">Ppn418</strain>
    </source>
</reference>
<gene>
    <name evidence="2" type="ORF">BKK47_09835</name>
</gene>
<dbReference type="Proteomes" id="UP000189426">
    <property type="component" value="Unassembled WGS sequence"/>
</dbReference>
<dbReference type="InterPro" id="IPR013216">
    <property type="entry name" value="Methyltransf_11"/>
</dbReference>
<proteinExistence type="predicted"/>
<sequence length="242" mass="27729">MIINWHAKAKLPFISPTSWQQLPQGEAYCNALKHAFAPWLSKILGYQIAKIGALSAEIPLEIPTHQQILISEKISQNLTALLSPNKSLIQAIPTELPLIQQEINACFLANTLNFSQDPHQILRETHRVLADDGWLFLSLFNPLSPLIFKQKLGAFPFRQYPTWRIIDWLELLHFEIIEHKNLVINHKKTTLFSPLTLIVAQKRTYPLTMNTEKVRSKIPTFLQPSEAFQEEMTSCQISPDSK</sequence>
<evidence type="ECO:0000259" key="1">
    <source>
        <dbReference type="Pfam" id="PF08241"/>
    </source>
</evidence>
<dbReference type="AlphaFoldDB" id="A0A1V3ICV1"/>
<protein>
    <submittedName>
        <fullName evidence="2">SAM-dependent methyltransferase</fullName>
    </submittedName>
</protein>
<dbReference type="GO" id="GO:0032259">
    <property type="term" value="P:methylation"/>
    <property type="evidence" value="ECO:0007669"/>
    <property type="project" value="UniProtKB-KW"/>
</dbReference>
<keyword evidence="2" id="KW-0489">Methyltransferase</keyword>
<dbReference type="SUPFAM" id="SSF53335">
    <property type="entry name" value="S-adenosyl-L-methionine-dependent methyltransferases"/>
    <property type="match status" value="1"/>
</dbReference>
<organism evidence="2 3">
    <name type="scientific">Rodentibacter mrazii</name>
    <dbReference type="NCBI Taxonomy" id="1908257"/>
    <lineage>
        <taxon>Bacteria</taxon>
        <taxon>Pseudomonadati</taxon>
        <taxon>Pseudomonadota</taxon>
        <taxon>Gammaproteobacteria</taxon>
        <taxon>Pasteurellales</taxon>
        <taxon>Pasteurellaceae</taxon>
        <taxon>Rodentibacter</taxon>
    </lineage>
</organism>
<feature type="domain" description="Methyltransferase type 11" evidence="1">
    <location>
        <begin position="79"/>
        <end position="137"/>
    </location>
</feature>
<dbReference type="EMBL" id="MLHG01000072">
    <property type="protein sequence ID" value="OOF38228.1"/>
    <property type="molecule type" value="Genomic_DNA"/>
</dbReference>
<keyword evidence="2" id="KW-0808">Transferase</keyword>
<name>A0A1V3ICV1_9PAST</name>
<dbReference type="STRING" id="1908257.BKK47_09835"/>
<dbReference type="RefSeq" id="WP_077494697.1">
    <property type="nucleotide sequence ID" value="NZ_MLHG01000072.1"/>
</dbReference>
<accession>A0A1V3ICV1</accession>
<keyword evidence="3" id="KW-1185">Reference proteome</keyword>
<evidence type="ECO:0000313" key="3">
    <source>
        <dbReference type="Proteomes" id="UP000189426"/>
    </source>
</evidence>
<dbReference type="Gene3D" id="3.40.50.150">
    <property type="entry name" value="Vaccinia Virus protein VP39"/>
    <property type="match status" value="1"/>
</dbReference>
<dbReference type="InterPro" id="IPR029063">
    <property type="entry name" value="SAM-dependent_MTases_sf"/>
</dbReference>